<evidence type="ECO:0000313" key="3">
    <source>
        <dbReference type="Proteomes" id="UP001139260"/>
    </source>
</evidence>
<dbReference type="Gene3D" id="3.90.550.10">
    <property type="entry name" value="Spore Coat Polysaccharide Biosynthesis Protein SpsA, Chain A"/>
    <property type="match status" value="1"/>
</dbReference>
<accession>A0A9X1XPW2</accession>
<dbReference type="RefSeq" id="WP_248427898.1">
    <property type="nucleotide sequence ID" value="NZ_JALNUB010000003.1"/>
</dbReference>
<dbReference type="AlphaFoldDB" id="A0A9X1XPW2"/>
<dbReference type="SUPFAM" id="SSF53448">
    <property type="entry name" value="Nucleotide-diphospho-sugar transferases"/>
    <property type="match status" value="1"/>
</dbReference>
<proteinExistence type="predicted"/>
<sequence>MLSILIPIYNYNVYPLVQELHKQCLECGIIFEILCQDDASNSPLNQINEAVNSLTNSSFITLKKNIAHRENRNSLAAKAKYDYLLFIDGDSIIISPNYIQIYISNLCNFEVIYGGRIHPEKCPSKNQKLRWKYGRFIEDKIAINRSKKPYQSILFNNTIIKKSCFDKVKFDSDLKKYGHDDTQLSYQLSLLKISVLHIDNPIKHGAIDTNLEYIIKTKESIENLLSLYEHQKINRDFVRLIKLYVFIEKTKVKFIITKTYSVFSKFILKNLIGENPNLLLFNIFRIGYLCSISSKKQGSIGVRNE</sequence>
<name>A0A9X1XPW2_9FLAO</name>
<dbReference type="InterPro" id="IPR001173">
    <property type="entry name" value="Glyco_trans_2-like"/>
</dbReference>
<dbReference type="Pfam" id="PF00535">
    <property type="entry name" value="Glycos_transf_2"/>
    <property type="match status" value="1"/>
</dbReference>
<evidence type="ECO:0000313" key="2">
    <source>
        <dbReference type="EMBL" id="MCK8141380.1"/>
    </source>
</evidence>
<feature type="domain" description="Glycosyltransferase 2-like" evidence="1">
    <location>
        <begin position="3"/>
        <end position="135"/>
    </location>
</feature>
<keyword evidence="3" id="KW-1185">Reference proteome</keyword>
<dbReference type="EMBL" id="JALNUB010000003">
    <property type="protein sequence ID" value="MCK8141380.1"/>
    <property type="molecule type" value="Genomic_DNA"/>
</dbReference>
<organism evidence="2 3">
    <name type="scientific">Flavobacterium pygoscelis</name>
    <dbReference type="NCBI Taxonomy" id="2893176"/>
    <lineage>
        <taxon>Bacteria</taxon>
        <taxon>Pseudomonadati</taxon>
        <taxon>Bacteroidota</taxon>
        <taxon>Flavobacteriia</taxon>
        <taxon>Flavobacteriales</taxon>
        <taxon>Flavobacteriaceae</taxon>
        <taxon>Flavobacterium</taxon>
    </lineage>
</organism>
<reference evidence="2" key="1">
    <citation type="submission" date="2022-04" db="EMBL/GenBank/DDBJ databases">
        <title>Flavobacterium pygoscelis sp. nov. isolated from Chinstrap chick (Pygoscelis antarcticus).</title>
        <authorList>
            <person name="Irgang R."/>
            <person name="Poblete-Morales M."/>
            <person name="Avendano-Herrera R."/>
        </authorList>
    </citation>
    <scope>NUCLEOTIDE SEQUENCE</scope>
    <source>
        <strain evidence="2">I-SCBP12n</strain>
    </source>
</reference>
<protein>
    <submittedName>
        <fullName evidence="2">Glycosyltransferase family 2 protein</fullName>
    </submittedName>
</protein>
<dbReference type="Proteomes" id="UP001139260">
    <property type="component" value="Unassembled WGS sequence"/>
</dbReference>
<dbReference type="InterPro" id="IPR029044">
    <property type="entry name" value="Nucleotide-diphossugar_trans"/>
</dbReference>
<comment type="caution">
    <text evidence="2">The sequence shown here is derived from an EMBL/GenBank/DDBJ whole genome shotgun (WGS) entry which is preliminary data.</text>
</comment>
<gene>
    <name evidence="2" type="ORF">MW871_05685</name>
</gene>
<evidence type="ECO:0000259" key="1">
    <source>
        <dbReference type="Pfam" id="PF00535"/>
    </source>
</evidence>